<evidence type="ECO:0000256" key="3">
    <source>
        <dbReference type="ARBA" id="ARBA00022692"/>
    </source>
</evidence>
<accession>A0A1T4QRC9</accession>
<keyword evidence="3 6" id="KW-0812">Transmembrane</keyword>
<evidence type="ECO:0000256" key="2">
    <source>
        <dbReference type="ARBA" id="ARBA00022475"/>
    </source>
</evidence>
<feature type="transmembrane region" description="Helical" evidence="6">
    <location>
        <begin position="237"/>
        <end position="259"/>
    </location>
</feature>
<keyword evidence="2" id="KW-1003">Cell membrane</keyword>
<sequence>MLLSRMLTALQTLCNIWAQELRAALKDQGVVMFFFLLPLIYPLLYSWIYNNEVVYEVPVVVVDVSHSHESRAFIRAFDASPSVQVAAYSNSVDEARQHLARQEGYGIVCFPRDYAEQLHRGEQTHVSVYCDMSLMLAYKAVFQTAQAVAAKQNANILLHRQPTFNEHEDELATEPLAVAEVPIFNATGGYGNAILPGVLILIMQQALLLGIGMAAGIARERNRQGYPTLANTPKVGALTLIMGKALFYFMVFAVMATYLTLAVPKMFRFTALASAGSLVALLLPYLLASIFAAMALSFAVRQREQVMLLVVFTSVPLLFLTGISWPQSNMPWVWELLARLFPSTFAVRGFLRISSMGATLADIRPELMGLWLQAIAYFALAWLMYALQRRRILHAAK</sequence>
<dbReference type="InterPro" id="IPR013525">
    <property type="entry name" value="ABC2_TM"/>
</dbReference>
<organism evidence="8 9">
    <name type="scientific">Segatella oulorum</name>
    <dbReference type="NCBI Taxonomy" id="28136"/>
    <lineage>
        <taxon>Bacteria</taxon>
        <taxon>Pseudomonadati</taxon>
        <taxon>Bacteroidota</taxon>
        <taxon>Bacteroidia</taxon>
        <taxon>Bacteroidales</taxon>
        <taxon>Prevotellaceae</taxon>
        <taxon>Segatella</taxon>
    </lineage>
</organism>
<feature type="transmembrane region" description="Helical" evidence="6">
    <location>
        <begin position="370"/>
        <end position="387"/>
    </location>
</feature>
<name>A0A1T4QRC9_9BACT</name>
<feature type="transmembrane region" description="Helical" evidence="6">
    <location>
        <begin position="271"/>
        <end position="300"/>
    </location>
</feature>
<evidence type="ECO:0000256" key="6">
    <source>
        <dbReference type="SAM" id="Phobius"/>
    </source>
</evidence>
<dbReference type="EMBL" id="FUXK01000024">
    <property type="protein sequence ID" value="SKA06333.1"/>
    <property type="molecule type" value="Genomic_DNA"/>
</dbReference>
<comment type="subcellular location">
    <subcellularLocation>
        <location evidence="1">Cell membrane</location>
        <topology evidence="1">Multi-pass membrane protein</topology>
    </subcellularLocation>
</comment>
<feature type="transmembrane region" description="Helical" evidence="6">
    <location>
        <begin position="28"/>
        <end position="48"/>
    </location>
</feature>
<evidence type="ECO:0000256" key="4">
    <source>
        <dbReference type="ARBA" id="ARBA00022989"/>
    </source>
</evidence>
<dbReference type="PANTHER" id="PTHR30294">
    <property type="entry name" value="MEMBRANE COMPONENT OF ABC TRANSPORTER YHHJ-RELATED"/>
    <property type="match status" value="1"/>
</dbReference>
<evidence type="ECO:0000313" key="9">
    <source>
        <dbReference type="Proteomes" id="UP000190065"/>
    </source>
</evidence>
<dbReference type="GO" id="GO:0005886">
    <property type="term" value="C:plasma membrane"/>
    <property type="evidence" value="ECO:0007669"/>
    <property type="project" value="UniProtKB-SubCell"/>
</dbReference>
<proteinExistence type="predicted"/>
<dbReference type="RefSeq" id="WP_078805765.1">
    <property type="nucleotide sequence ID" value="NZ_FUXK01000024.1"/>
</dbReference>
<dbReference type="PANTHER" id="PTHR30294:SF46">
    <property type="entry name" value="ABC TRANSPORTER PERMEASE"/>
    <property type="match status" value="1"/>
</dbReference>
<gene>
    <name evidence="8" type="ORF">SAMN02745202_01926</name>
</gene>
<protein>
    <submittedName>
        <fullName evidence="8">ABC-2 type transport system permease protein</fullName>
    </submittedName>
</protein>
<evidence type="ECO:0000259" key="7">
    <source>
        <dbReference type="Pfam" id="PF12698"/>
    </source>
</evidence>
<evidence type="ECO:0000313" key="8">
    <source>
        <dbReference type="EMBL" id="SKA06333.1"/>
    </source>
</evidence>
<evidence type="ECO:0000256" key="5">
    <source>
        <dbReference type="ARBA" id="ARBA00023136"/>
    </source>
</evidence>
<dbReference type="eggNOG" id="COG0842">
    <property type="taxonomic scope" value="Bacteria"/>
</dbReference>
<dbReference type="GO" id="GO:0140359">
    <property type="term" value="F:ABC-type transporter activity"/>
    <property type="evidence" value="ECO:0007669"/>
    <property type="project" value="InterPro"/>
</dbReference>
<keyword evidence="5 6" id="KW-0472">Membrane</keyword>
<dbReference type="Proteomes" id="UP000190065">
    <property type="component" value="Unassembled WGS sequence"/>
</dbReference>
<reference evidence="8 9" key="1">
    <citation type="submission" date="2017-02" db="EMBL/GenBank/DDBJ databases">
        <authorList>
            <person name="Peterson S.W."/>
        </authorList>
    </citation>
    <scope>NUCLEOTIDE SEQUENCE [LARGE SCALE GENOMIC DNA]</scope>
    <source>
        <strain evidence="8 9">ATCC 43324</strain>
    </source>
</reference>
<feature type="domain" description="ABC-2 type transporter transmembrane" evidence="7">
    <location>
        <begin position="31"/>
        <end position="383"/>
    </location>
</feature>
<dbReference type="Gene3D" id="3.40.1710.10">
    <property type="entry name" value="abc type-2 transporter like domain"/>
    <property type="match status" value="1"/>
</dbReference>
<feature type="transmembrane region" description="Helical" evidence="6">
    <location>
        <begin position="306"/>
        <end position="325"/>
    </location>
</feature>
<evidence type="ECO:0000256" key="1">
    <source>
        <dbReference type="ARBA" id="ARBA00004651"/>
    </source>
</evidence>
<dbReference type="STRING" id="28136.SAMN02745202_01926"/>
<dbReference type="AlphaFoldDB" id="A0A1T4QRC9"/>
<dbReference type="InterPro" id="IPR051449">
    <property type="entry name" value="ABC-2_transporter_component"/>
</dbReference>
<dbReference type="Pfam" id="PF12698">
    <property type="entry name" value="ABC2_membrane_3"/>
    <property type="match status" value="1"/>
</dbReference>
<keyword evidence="4 6" id="KW-1133">Transmembrane helix</keyword>
<feature type="transmembrane region" description="Helical" evidence="6">
    <location>
        <begin position="193"/>
        <end position="217"/>
    </location>
</feature>